<dbReference type="AlphaFoldDB" id="A0AAD4YJU8"/>
<reference evidence="2 3" key="1">
    <citation type="journal article" date="2022" name="G3 (Bethesda)">
        <title>Whole-genome sequence and methylome profiling of the almond [Prunus dulcis (Mill.) D.A. Webb] cultivar 'Nonpareil'.</title>
        <authorList>
            <person name="D'Amico-Willman K.M."/>
            <person name="Ouma W.Z."/>
            <person name="Meulia T."/>
            <person name="Sideli G.M."/>
            <person name="Gradziel T.M."/>
            <person name="Fresnedo-Ramirez J."/>
        </authorList>
    </citation>
    <scope>NUCLEOTIDE SEQUENCE [LARGE SCALE GENOMIC DNA]</scope>
    <source>
        <strain evidence="2">Clone GOH B32 T37-40</strain>
    </source>
</reference>
<comment type="caution">
    <text evidence="2">The sequence shown here is derived from an EMBL/GenBank/DDBJ whole genome shotgun (WGS) entry which is preliminary data.</text>
</comment>
<keyword evidence="3" id="KW-1185">Reference proteome</keyword>
<gene>
    <name evidence="2" type="ORF">L3X38_041946</name>
</gene>
<evidence type="ECO:0000256" key="1">
    <source>
        <dbReference type="SAM" id="MobiDB-lite"/>
    </source>
</evidence>
<feature type="compositionally biased region" description="Basic residues" evidence="1">
    <location>
        <begin position="60"/>
        <end position="70"/>
    </location>
</feature>
<dbReference type="EMBL" id="JAJFAZ020000008">
    <property type="protein sequence ID" value="KAI5312772.1"/>
    <property type="molecule type" value="Genomic_DNA"/>
</dbReference>
<evidence type="ECO:0000313" key="2">
    <source>
        <dbReference type="EMBL" id="KAI5312772.1"/>
    </source>
</evidence>
<feature type="region of interest" description="Disordered" evidence="1">
    <location>
        <begin position="60"/>
        <end position="101"/>
    </location>
</feature>
<protein>
    <submittedName>
        <fullName evidence="2">Uncharacterized protein</fullName>
    </submittedName>
</protein>
<organism evidence="2 3">
    <name type="scientific">Prunus dulcis</name>
    <name type="common">Almond</name>
    <name type="synonym">Amygdalus dulcis</name>
    <dbReference type="NCBI Taxonomy" id="3755"/>
    <lineage>
        <taxon>Eukaryota</taxon>
        <taxon>Viridiplantae</taxon>
        <taxon>Streptophyta</taxon>
        <taxon>Embryophyta</taxon>
        <taxon>Tracheophyta</taxon>
        <taxon>Spermatophyta</taxon>
        <taxon>Magnoliopsida</taxon>
        <taxon>eudicotyledons</taxon>
        <taxon>Gunneridae</taxon>
        <taxon>Pentapetalae</taxon>
        <taxon>rosids</taxon>
        <taxon>fabids</taxon>
        <taxon>Rosales</taxon>
        <taxon>Rosaceae</taxon>
        <taxon>Amygdaloideae</taxon>
        <taxon>Amygdaleae</taxon>
        <taxon>Prunus</taxon>
    </lineage>
</organism>
<proteinExistence type="predicted"/>
<accession>A0AAD4YJU8</accession>
<dbReference type="Proteomes" id="UP001054821">
    <property type="component" value="Chromosome 8"/>
</dbReference>
<sequence length="158" mass="17562">MASNIGPFRKVMSLCIPSLDLMVAVERPSVAILEGVAEVRMETSSIAEAWEGQKVRKRKLPSKVVKTRKSGRGDNSVAGSGGEESEGTAEGGWSVDEHPSTMTQPKLDWLREEYSILSNVRLRAPSREEKLSMPPQGWVTLFANMFKYRVRLPLSPFL</sequence>
<evidence type="ECO:0000313" key="3">
    <source>
        <dbReference type="Proteomes" id="UP001054821"/>
    </source>
</evidence>
<name>A0AAD4YJU8_PRUDU</name>